<dbReference type="RefSeq" id="WP_188160096.1">
    <property type="nucleotide sequence ID" value="NZ_BMGH01000001.1"/>
</dbReference>
<keyword evidence="2" id="KW-0808">Transferase</keyword>
<dbReference type="SUPFAM" id="SSF55729">
    <property type="entry name" value="Acyl-CoA N-acyltransferases (Nat)"/>
    <property type="match status" value="1"/>
</dbReference>
<comment type="caution">
    <text evidence="2">The sequence shown here is derived from an EMBL/GenBank/DDBJ whole genome shotgun (WGS) entry which is preliminary data.</text>
</comment>
<feature type="domain" description="BioF2-like acetyltransferase" evidence="1">
    <location>
        <begin position="186"/>
        <end position="332"/>
    </location>
</feature>
<dbReference type="EMBL" id="BMGH01000001">
    <property type="protein sequence ID" value="GGD02270.1"/>
    <property type="molecule type" value="Genomic_DNA"/>
</dbReference>
<evidence type="ECO:0000313" key="2">
    <source>
        <dbReference type="EMBL" id="GGD02270.1"/>
    </source>
</evidence>
<evidence type="ECO:0000313" key="3">
    <source>
        <dbReference type="Proteomes" id="UP000613582"/>
    </source>
</evidence>
<protein>
    <submittedName>
        <fullName evidence="2">Glycosyl transferase</fullName>
    </submittedName>
</protein>
<organism evidence="2 3">
    <name type="scientific">Aquisalinus flavus</name>
    <dbReference type="NCBI Taxonomy" id="1526572"/>
    <lineage>
        <taxon>Bacteria</taxon>
        <taxon>Pseudomonadati</taxon>
        <taxon>Pseudomonadota</taxon>
        <taxon>Alphaproteobacteria</taxon>
        <taxon>Parvularculales</taxon>
        <taxon>Parvularculaceae</taxon>
        <taxon>Aquisalinus</taxon>
    </lineage>
</organism>
<proteinExistence type="predicted"/>
<dbReference type="GO" id="GO:0016740">
    <property type="term" value="F:transferase activity"/>
    <property type="evidence" value="ECO:0007669"/>
    <property type="project" value="UniProtKB-KW"/>
</dbReference>
<dbReference type="InterPro" id="IPR016181">
    <property type="entry name" value="Acyl_CoA_acyltransferase"/>
</dbReference>
<sequence>MTIAFSITPLDDAEAFLAGWRDLYARAGKKTFFQSPAWIETWLRQAEDRAELHAIRATEDGTTLLLGIIGVSQSGLVPFVSLREARLGETAREAIDSVYVEYNDFLQAAGGPSDLGAEAWCAVFDHFPGIDSFVVRNGTVSCVSGLSEAALARGMTVRVLREEHSWICRLADLRQTSSTVLSSLSSNSRKQIERCAKLYEERGEVALHTPTGDDQWSVSWQRLETLHAATWEARGGASVFANPDLLAFHKRLRKDHPESVALVELRAGEETVGVLYNFVHEGRVMNYQSGFQYEEDNRLKPGLLTHVMAAQHYLDNGLDTYDMLVGDVRYKQSLGEAGERMSLVEAVRPGWRQTAVSLARSLRYRIRHRS</sequence>
<dbReference type="Proteomes" id="UP000613582">
    <property type="component" value="Unassembled WGS sequence"/>
</dbReference>
<dbReference type="InterPro" id="IPR038740">
    <property type="entry name" value="BioF2-like_GNAT_dom"/>
</dbReference>
<dbReference type="AlphaFoldDB" id="A0A8J2V5I0"/>
<keyword evidence="3" id="KW-1185">Reference proteome</keyword>
<name>A0A8J2V5I0_9PROT</name>
<evidence type="ECO:0000259" key="1">
    <source>
        <dbReference type="Pfam" id="PF13480"/>
    </source>
</evidence>
<dbReference type="Gene3D" id="3.40.630.30">
    <property type="match status" value="1"/>
</dbReference>
<reference evidence="2" key="2">
    <citation type="submission" date="2020-09" db="EMBL/GenBank/DDBJ databases">
        <authorList>
            <person name="Sun Q."/>
            <person name="Zhou Y."/>
        </authorList>
    </citation>
    <scope>NUCLEOTIDE SEQUENCE</scope>
    <source>
        <strain evidence="2">CGMCC 1.12921</strain>
    </source>
</reference>
<reference evidence="2" key="1">
    <citation type="journal article" date="2014" name="Int. J. Syst. Evol. Microbiol.">
        <title>Complete genome sequence of Corynebacterium casei LMG S-19264T (=DSM 44701T), isolated from a smear-ripened cheese.</title>
        <authorList>
            <consortium name="US DOE Joint Genome Institute (JGI-PGF)"/>
            <person name="Walter F."/>
            <person name="Albersmeier A."/>
            <person name="Kalinowski J."/>
            <person name="Ruckert C."/>
        </authorList>
    </citation>
    <scope>NUCLEOTIDE SEQUENCE</scope>
    <source>
        <strain evidence="2">CGMCC 1.12921</strain>
    </source>
</reference>
<dbReference type="Pfam" id="PF13480">
    <property type="entry name" value="Acetyltransf_6"/>
    <property type="match status" value="1"/>
</dbReference>
<gene>
    <name evidence="2" type="ORF">GCM10011342_09130</name>
</gene>
<accession>A0A8J2V5I0</accession>